<dbReference type="OrthoDB" id="5951444at2"/>
<dbReference type="RefSeq" id="WP_015641396.1">
    <property type="nucleotide sequence ID" value="NC_021219.1"/>
</dbReference>
<evidence type="ECO:0000313" key="2">
    <source>
        <dbReference type="EMBL" id="AGL61946.1"/>
    </source>
</evidence>
<feature type="domain" description="YdhG-like" evidence="1">
    <location>
        <begin position="24"/>
        <end position="131"/>
    </location>
</feature>
<organism evidence="2 3">
    <name type="scientific">Candidatus Saccharimonas aalborgensis</name>
    <dbReference type="NCBI Taxonomy" id="1332188"/>
    <lineage>
        <taxon>Bacteria</taxon>
        <taxon>Candidatus Saccharimonadota</taxon>
        <taxon>Candidatus Saccharimonadia</taxon>
        <taxon>Candidatus Saccharimonadales</taxon>
        <taxon>Candidatus Saccharimonadaceae</taxon>
        <taxon>Candidatus Saccharimonas</taxon>
    </lineage>
</organism>
<proteinExistence type="predicted"/>
<keyword evidence="3" id="KW-1185">Reference proteome</keyword>
<dbReference type="AlphaFoldDB" id="R4PXL9"/>
<evidence type="ECO:0000313" key="3">
    <source>
        <dbReference type="Proteomes" id="UP000013893"/>
    </source>
</evidence>
<reference evidence="2 3" key="1">
    <citation type="journal article" date="2013" name="Nat. Biotechnol.">
        <title>Genome sequences of rare, uncultured bacteria obtained by differential coverage binning of multiple metagenomes.</title>
        <authorList>
            <person name="Albertsen M."/>
            <person name="Hugenholtz P."/>
            <person name="Skarshewski A."/>
            <person name="Nielsen K.L."/>
            <person name="Tyson G.W."/>
            <person name="Nielsen P.H."/>
        </authorList>
    </citation>
    <scope>NUCLEOTIDE SEQUENCE [LARGE SCALE GENOMIC DNA]</scope>
    <source>
        <strain evidence="2">TM71</strain>
    </source>
</reference>
<protein>
    <recommendedName>
        <fullName evidence="1">YdhG-like domain-containing protein</fullName>
    </recommendedName>
</protein>
<dbReference type="PATRIC" id="fig|1332188.3.peg.234"/>
<dbReference type="Proteomes" id="UP000013893">
    <property type="component" value="Chromosome"/>
</dbReference>
<name>R4PXL9_9BACT</name>
<sequence length="134" mass="15328">MTENKTKPTDVSVDEFIDTAAEPRRSEARRVVAIMREVTGVEPVMWGPSMIGFGSYHYKYESGREGDMLKVGFSPRKAAFVFYGLVFYDENEPNNQLLEKLGPHTRGKGCLYIKKLSDIDESILRMMIRNAYVH</sequence>
<dbReference type="STRING" id="1332188.L336_0237"/>
<gene>
    <name evidence="2" type="ORF">L336_0237</name>
</gene>
<dbReference type="EMBL" id="CP005957">
    <property type="protein sequence ID" value="AGL61946.1"/>
    <property type="molecule type" value="Genomic_DNA"/>
</dbReference>
<dbReference type="HOGENOM" id="CLU_130420_0_0_0"/>
<dbReference type="InterPro" id="IPR014922">
    <property type="entry name" value="YdhG-like"/>
</dbReference>
<dbReference type="KEGG" id="saal:L336_0237"/>
<evidence type="ECO:0000259" key="1">
    <source>
        <dbReference type="Pfam" id="PF08818"/>
    </source>
</evidence>
<dbReference type="Pfam" id="PF08818">
    <property type="entry name" value="DUF1801"/>
    <property type="match status" value="1"/>
</dbReference>
<accession>R4PXL9</accession>